<accession>A0ABR2V764</accession>
<dbReference type="EMBL" id="JARVKF010000112">
    <property type="protein sequence ID" value="KAK9422694.1"/>
    <property type="molecule type" value="Genomic_DNA"/>
</dbReference>
<keyword evidence="5" id="KW-1185">Reference proteome</keyword>
<feature type="region of interest" description="Disordered" evidence="1">
    <location>
        <begin position="140"/>
        <end position="178"/>
    </location>
</feature>
<name>A0ABR2V764_9PEZI</name>
<evidence type="ECO:0000259" key="3">
    <source>
        <dbReference type="PROSITE" id="PS50127"/>
    </source>
</evidence>
<protein>
    <recommendedName>
        <fullName evidence="3">UBC core domain-containing protein</fullName>
    </recommendedName>
</protein>
<feature type="compositionally biased region" description="Polar residues" evidence="1">
    <location>
        <begin position="519"/>
        <end position="552"/>
    </location>
</feature>
<evidence type="ECO:0000313" key="4">
    <source>
        <dbReference type="EMBL" id="KAK9422694.1"/>
    </source>
</evidence>
<feature type="region of interest" description="Disordered" evidence="1">
    <location>
        <begin position="507"/>
        <end position="562"/>
    </location>
</feature>
<evidence type="ECO:0000256" key="2">
    <source>
        <dbReference type="SAM" id="Phobius"/>
    </source>
</evidence>
<feature type="transmembrane region" description="Helical" evidence="2">
    <location>
        <begin position="300"/>
        <end position="321"/>
    </location>
</feature>
<dbReference type="InterPro" id="IPR016135">
    <property type="entry name" value="UBQ-conjugating_enzyme/RWD"/>
</dbReference>
<evidence type="ECO:0000313" key="5">
    <source>
        <dbReference type="Proteomes" id="UP001408356"/>
    </source>
</evidence>
<comment type="caution">
    <text evidence="4">The sequence shown here is derived from an EMBL/GenBank/DDBJ whole genome shotgun (WGS) entry which is preliminary data.</text>
</comment>
<sequence length="759" mass="82777">MASAKLSALPALRRQQLLAEFAGLKQACPDGIFVSLTPGDSSLWSGVIFVRDGPYAPAVLRFQISFPDAYPRLPPLVTFATDIFHPLITPLTTYMYSTDVQDNGTVSATDEERLPPGGFSLRHGFPAWFGRRTRTAAAQLQTAQTPPRRAAASLSSGATPSSNGSAVGDSPGFADTKRNDTSTFEVLRYIRSTFDDEDVLDSLPLEAAGNPGAWHAWRTHRQDNGKVFAEASNDESNLAVPLSDPPVPGAPTRKPGEWNWEGCCLGDQEVQMMCRVIIVRSAVLIDHIYMATATERLHPGIIAAIAVLLALLIALIVGVVVRGFDLGPNHSSGLRGIIFRRSRTSLTHPSLPVLPIVHETSGTNSESTTTILSHFLGQSQEVLPLPPKPAAVLEENAIEENNPRPPLIDYRSSMRPFAAYQRLLRFEKNGLQHDWQLSEPAPFAGCEDWQVDVNARFGIKKDASDVTPRPINHPISGKSSSYKLLKTQTPRLLTKLRSFSNGRASSSRATCRRYDVGSRESSTGSPTASGQLGRRPSSQDGASTFDGSSSEGSYDPDPVMPLGHDALNTYGFRQISSSVPSVHGSSDPAWEPSLLIPHIRIVPEMTTLGDGTATVNVPRCIIPGSSHLTLAHLKLGPLQPLQKTATYTNETDNLIADLEYQLGDTKTNFMEVTLSYSHSGFPQTRLETTVVGTVKRHNPASVWSPSQPLISNDLSSIVEAHWGPRKAYHIMEHISKLRRASDSRKSAMKRWNLNLAGWW</sequence>
<reference evidence="4 5" key="1">
    <citation type="journal article" date="2024" name="J. Plant Pathol.">
        <title>Sequence and assembly of the genome of Seiridium unicorne, isolate CBS 538.82, causal agent of cypress canker disease.</title>
        <authorList>
            <person name="Scali E."/>
            <person name="Rocca G.D."/>
            <person name="Danti R."/>
            <person name="Garbelotto M."/>
            <person name="Barberini S."/>
            <person name="Baroncelli R."/>
            <person name="Emiliani G."/>
        </authorList>
    </citation>
    <scope>NUCLEOTIDE SEQUENCE [LARGE SCALE GENOMIC DNA]</scope>
    <source>
        <strain evidence="4 5">BM-138-508</strain>
    </source>
</reference>
<dbReference type="CDD" id="cd23814">
    <property type="entry name" value="UEV_AKTIP"/>
    <property type="match status" value="1"/>
</dbReference>
<dbReference type="Proteomes" id="UP001408356">
    <property type="component" value="Unassembled WGS sequence"/>
</dbReference>
<keyword evidence="2" id="KW-1133">Transmembrane helix</keyword>
<gene>
    <name evidence="4" type="ORF">SUNI508_00557</name>
</gene>
<dbReference type="Gene3D" id="3.10.110.10">
    <property type="entry name" value="Ubiquitin Conjugating Enzyme"/>
    <property type="match status" value="1"/>
</dbReference>
<keyword evidence="2" id="KW-0812">Transmembrane</keyword>
<proteinExistence type="predicted"/>
<feature type="region of interest" description="Disordered" evidence="1">
    <location>
        <begin position="463"/>
        <end position="483"/>
    </location>
</feature>
<dbReference type="PROSITE" id="PS50127">
    <property type="entry name" value="UBC_2"/>
    <property type="match status" value="1"/>
</dbReference>
<organism evidence="4 5">
    <name type="scientific">Seiridium unicorne</name>
    <dbReference type="NCBI Taxonomy" id="138068"/>
    <lineage>
        <taxon>Eukaryota</taxon>
        <taxon>Fungi</taxon>
        <taxon>Dikarya</taxon>
        <taxon>Ascomycota</taxon>
        <taxon>Pezizomycotina</taxon>
        <taxon>Sordariomycetes</taxon>
        <taxon>Xylariomycetidae</taxon>
        <taxon>Amphisphaeriales</taxon>
        <taxon>Sporocadaceae</taxon>
        <taxon>Seiridium</taxon>
    </lineage>
</organism>
<dbReference type="InterPro" id="IPR000608">
    <property type="entry name" value="UBC"/>
</dbReference>
<evidence type="ECO:0000256" key="1">
    <source>
        <dbReference type="SAM" id="MobiDB-lite"/>
    </source>
</evidence>
<feature type="compositionally biased region" description="Polar residues" evidence="1">
    <location>
        <begin position="153"/>
        <end position="165"/>
    </location>
</feature>
<dbReference type="Pfam" id="PF00179">
    <property type="entry name" value="UQ_con"/>
    <property type="match status" value="1"/>
</dbReference>
<feature type="domain" description="UBC core" evidence="3">
    <location>
        <begin position="12"/>
        <end position="186"/>
    </location>
</feature>
<keyword evidence="2" id="KW-0472">Membrane</keyword>
<dbReference type="SUPFAM" id="SSF54495">
    <property type="entry name" value="UBC-like"/>
    <property type="match status" value="1"/>
</dbReference>